<protein>
    <submittedName>
        <fullName evidence="1">Uncharacterized protein</fullName>
    </submittedName>
</protein>
<organism evidence="1 2">
    <name type="scientific">Rhododendron molle</name>
    <name type="common">Chinese azalea</name>
    <name type="synonym">Azalea mollis</name>
    <dbReference type="NCBI Taxonomy" id="49168"/>
    <lineage>
        <taxon>Eukaryota</taxon>
        <taxon>Viridiplantae</taxon>
        <taxon>Streptophyta</taxon>
        <taxon>Embryophyta</taxon>
        <taxon>Tracheophyta</taxon>
        <taxon>Spermatophyta</taxon>
        <taxon>Magnoliopsida</taxon>
        <taxon>eudicotyledons</taxon>
        <taxon>Gunneridae</taxon>
        <taxon>Pentapetalae</taxon>
        <taxon>asterids</taxon>
        <taxon>Ericales</taxon>
        <taxon>Ericaceae</taxon>
        <taxon>Ericoideae</taxon>
        <taxon>Rhodoreae</taxon>
        <taxon>Rhododendron</taxon>
    </lineage>
</organism>
<accession>A0ACC0PY35</accession>
<evidence type="ECO:0000313" key="2">
    <source>
        <dbReference type="Proteomes" id="UP001062846"/>
    </source>
</evidence>
<gene>
    <name evidence="1" type="ORF">RHMOL_Rhmol01G0006700</name>
</gene>
<dbReference type="Proteomes" id="UP001062846">
    <property type="component" value="Chromosome 1"/>
</dbReference>
<reference evidence="1" key="1">
    <citation type="submission" date="2022-02" db="EMBL/GenBank/DDBJ databases">
        <title>Plant Genome Project.</title>
        <authorList>
            <person name="Zhang R.-G."/>
        </authorList>
    </citation>
    <scope>NUCLEOTIDE SEQUENCE</scope>
    <source>
        <strain evidence="1">AT1</strain>
    </source>
</reference>
<sequence length="184" mass="21439">MDYNQRYYGNDMYDDVYYIDTRRTSSGWKKGCHMTTPRDKPYAMTVDDLHKMYVFGGNRILRSRDYVTPWAEVFDSKIRVLGCDKSCFPQTGYNYDDIPTPQEFLVSLGNSKLAVIWSGYRDGYVASFHLKAMSQKKRQARIASTSNDINSSNNNNNNGAKEENKKAKKKNRKRVRNKKKKQVQ</sequence>
<evidence type="ECO:0000313" key="1">
    <source>
        <dbReference type="EMBL" id="KAI8570094.1"/>
    </source>
</evidence>
<dbReference type="EMBL" id="CM046388">
    <property type="protein sequence ID" value="KAI8570094.1"/>
    <property type="molecule type" value="Genomic_DNA"/>
</dbReference>
<keyword evidence="2" id="KW-1185">Reference proteome</keyword>
<name>A0ACC0PY35_RHOML</name>
<proteinExistence type="predicted"/>
<comment type="caution">
    <text evidence="1">The sequence shown here is derived from an EMBL/GenBank/DDBJ whole genome shotgun (WGS) entry which is preliminary data.</text>
</comment>